<protein>
    <submittedName>
        <fullName evidence="1">Uncharacterized protein</fullName>
    </submittedName>
</protein>
<gene>
    <name evidence="1" type="ORF">IAA28_10865</name>
</gene>
<sequence length="130" mass="14499">MFSVFGSDYDSLGTAMGTLFSPDSKEVSVVEGHSGGFESETKTMNKVREDLPAYDEEAILAAYPEIQEVYPAYREHYNELATMIKTPSSGDDAQFAAAEAVEDKMQQIWDEYCQLCSLLGLEYAEVDHVF</sequence>
<reference evidence="1" key="1">
    <citation type="journal article" date="2021" name="PeerJ">
        <title>Extensive microbial diversity within the chicken gut microbiome revealed by metagenomics and culture.</title>
        <authorList>
            <person name="Gilroy R."/>
            <person name="Ravi A."/>
            <person name="Getino M."/>
            <person name="Pursley I."/>
            <person name="Horton D.L."/>
            <person name="Alikhan N.F."/>
            <person name="Baker D."/>
            <person name="Gharbi K."/>
            <person name="Hall N."/>
            <person name="Watson M."/>
            <person name="Adriaenssens E.M."/>
            <person name="Foster-Nyarko E."/>
            <person name="Jarju S."/>
            <person name="Secka A."/>
            <person name="Antonio M."/>
            <person name="Oren A."/>
            <person name="Chaudhuri R.R."/>
            <person name="La Ragione R."/>
            <person name="Hildebrand F."/>
            <person name="Pallen M.J."/>
        </authorList>
    </citation>
    <scope>NUCLEOTIDE SEQUENCE</scope>
    <source>
        <strain evidence="1">ChiGjej4B4-12881</strain>
    </source>
</reference>
<evidence type="ECO:0000313" key="2">
    <source>
        <dbReference type="Proteomes" id="UP000886780"/>
    </source>
</evidence>
<dbReference type="Proteomes" id="UP000886780">
    <property type="component" value="Unassembled WGS sequence"/>
</dbReference>
<accession>A0A9D2AWZ2</accession>
<organism evidence="1 2">
    <name type="scientific">Candidatus Lachnoclostridium stercoripullorum</name>
    <dbReference type="NCBI Taxonomy" id="2838635"/>
    <lineage>
        <taxon>Bacteria</taxon>
        <taxon>Bacillati</taxon>
        <taxon>Bacillota</taxon>
        <taxon>Clostridia</taxon>
        <taxon>Lachnospirales</taxon>
        <taxon>Lachnospiraceae</taxon>
    </lineage>
</organism>
<dbReference type="AlphaFoldDB" id="A0A9D2AWZ2"/>
<name>A0A9D2AWZ2_9FIRM</name>
<dbReference type="EMBL" id="DXEU01000198">
    <property type="protein sequence ID" value="HIX53287.1"/>
    <property type="molecule type" value="Genomic_DNA"/>
</dbReference>
<reference evidence="1" key="2">
    <citation type="submission" date="2021-04" db="EMBL/GenBank/DDBJ databases">
        <authorList>
            <person name="Gilroy R."/>
        </authorList>
    </citation>
    <scope>NUCLEOTIDE SEQUENCE</scope>
    <source>
        <strain evidence="1">ChiGjej4B4-12881</strain>
    </source>
</reference>
<evidence type="ECO:0000313" key="1">
    <source>
        <dbReference type="EMBL" id="HIX53287.1"/>
    </source>
</evidence>
<comment type="caution">
    <text evidence="1">The sequence shown here is derived from an EMBL/GenBank/DDBJ whole genome shotgun (WGS) entry which is preliminary data.</text>
</comment>
<proteinExistence type="predicted"/>